<dbReference type="UniPathway" id="UPA00219"/>
<keyword evidence="4 6" id="KW-0573">Peptidoglycan synthesis</keyword>
<accession>A0A1G2PDM8</accession>
<organism evidence="8 9">
    <name type="scientific">Candidatus Terrybacteria bacterium RIFCSPHIGHO2_01_FULL_43_35</name>
    <dbReference type="NCBI Taxonomy" id="1802361"/>
    <lineage>
        <taxon>Bacteria</taxon>
        <taxon>Candidatus Terryibacteriota</taxon>
    </lineage>
</organism>
<name>A0A1G2PDM8_9BACT</name>
<feature type="domain" description="L,D-TPase catalytic" evidence="7">
    <location>
        <begin position="144"/>
        <end position="260"/>
    </location>
</feature>
<dbReference type="GO" id="GO:0071972">
    <property type="term" value="F:peptidoglycan L,D-transpeptidase activity"/>
    <property type="evidence" value="ECO:0007669"/>
    <property type="project" value="TreeGrafter"/>
</dbReference>
<evidence type="ECO:0000256" key="3">
    <source>
        <dbReference type="ARBA" id="ARBA00022960"/>
    </source>
</evidence>
<comment type="pathway">
    <text evidence="1 6">Cell wall biogenesis; peptidoglycan biosynthesis.</text>
</comment>
<dbReference type="Gene3D" id="2.40.440.10">
    <property type="entry name" value="L,D-transpeptidase catalytic domain-like"/>
    <property type="match status" value="1"/>
</dbReference>
<keyword evidence="5 6" id="KW-0961">Cell wall biogenesis/degradation</keyword>
<dbReference type="InterPro" id="IPR005490">
    <property type="entry name" value="LD_TPept_cat_dom"/>
</dbReference>
<evidence type="ECO:0000313" key="9">
    <source>
        <dbReference type="Proteomes" id="UP000178869"/>
    </source>
</evidence>
<dbReference type="InterPro" id="IPR050979">
    <property type="entry name" value="LD-transpeptidase"/>
</dbReference>
<dbReference type="PROSITE" id="PS52029">
    <property type="entry name" value="LD_TPASE"/>
    <property type="match status" value="1"/>
</dbReference>
<evidence type="ECO:0000259" key="7">
    <source>
        <dbReference type="PROSITE" id="PS52029"/>
    </source>
</evidence>
<dbReference type="GO" id="GO:0071555">
    <property type="term" value="P:cell wall organization"/>
    <property type="evidence" value="ECO:0007669"/>
    <property type="project" value="UniProtKB-UniRule"/>
</dbReference>
<dbReference type="GO" id="GO:0008360">
    <property type="term" value="P:regulation of cell shape"/>
    <property type="evidence" value="ECO:0007669"/>
    <property type="project" value="UniProtKB-UniRule"/>
</dbReference>
<dbReference type="CDD" id="cd16913">
    <property type="entry name" value="YkuD_like"/>
    <property type="match status" value="1"/>
</dbReference>
<dbReference type="AlphaFoldDB" id="A0A1G2PDM8"/>
<evidence type="ECO:0000256" key="4">
    <source>
        <dbReference type="ARBA" id="ARBA00022984"/>
    </source>
</evidence>
<evidence type="ECO:0000256" key="1">
    <source>
        <dbReference type="ARBA" id="ARBA00004752"/>
    </source>
</evidence>
<feature type="active site" description="Proton donor/acceptor" evidence="6">
    <location>
        <position position="217"/>
    </location>
</feature>
<dbReference type="SUPFAM" id="SSF141523">
    <property type="entry name" value="L,D-transpeptidase catalytic domain-like"/>
    <property type="match status" value="1"/>
</dbReference>
<dbReference type="InterPro" id="IPR038063">
    <property type="entry name" value="Transpep_catalytic_dom"/>
</dbReference>
<dbReference type="PANTHER" id="PTHR30582">
    <property type="entry name" value="L,D-TRANSPEPTIDASE"/>
    <property type="match status" value="1"/>
</dbReference>
<evidence type="ECO:0000256" key="5">
    <source>
        <dbReference type="ARBA" id="ARBA00023316"/>
    </source>
</evidence>
<reference evidence="8 9" key="1">
    <citation type="journal article" date="2016" name="Nat. Commun.">
        <title>Thousands of microbial genomes shed light on interconnected biogeochemical processes in an aquifer system.</title>
        <authorList>
            <person name="Anantharaman K."/>
            <person name="Brown C.T."/>
            <person name="Hug L.A."/>
            <person name="Sharon I."/>
            <person name="Castelle C.J."/>
            <person name="Probst A.J."/>
            <person name="Thomas B.C."/>
            <person name="Singh A."/>
            <person name="Wilkins M.J."/>
            <person name="Karaoz U."/>
            <person name="Brodie E.L."/>
            <person name="Williams K.H."/>
            <person name="Hubbard S.S."/>
            <person name="Banfield J.F."/>
        </authorList>
    </citation>
    <scope>NUCLEOTIDE SEQUENCE [LARGE SCALE GENOMIC DNA]</scope>
</reference>
<dbReference type="Pfam" id="PF03734">
    <property type="entry name" value="YkuD"/>
    <property type="match status" value="1"/>
</dbReference>
<sequence>MLKSIFKLFLLVIVGISIGLGLFAVFSKAPRYTVSISREELVEIGDIILVKYPVWTSEETARKSFSIYPNTEGQTLWSNDQHALIFIPKYGFESGIDYLTKVTLNNPLFAAIAPLNKKYTFAVKNNIDIKADTSVYSAQITTGKYIDINLKTMILTLFENGQMVKTFPIAGKGKPSRGPTPEGHFRVLRKEPKHKSRLSGVWMPWSLNFSSAGYYIHGWPYWPNGEKIKVAYSLGCVRLFDGQDKELYDWADVGTPVIIHSSALAVLSVPEPVVNDGDIVREISDNSVYLIKQVSNKKFKRHVLTADIEKWYSHLAPFNSKLKIVPDGYLKDFAVSRWIKLAQSDSSIYEIDENVQKHETICNNGSQDCFTIWNLYGWDPDEIYTINEKELEFYARGENVVLKPSPNLAK</sequence>
<gene>
    <name evidence="8" type="ORF">A2828_00390</name>
</gene>
<comment type="caution">
    <text evidence="8">The sequence shown here is derived from an EMBL/GenBank/DDBJ whole genome shotgun (WGS) entry which is preliminary data.</text>
</comment>
<protein>
    <recommendedName>
        <fullName evidence="7">L,D-TPase catalytic domain-containing protein</fullName>
    </recommendedName>
</protein>
<evidence type="ECO:0000256" key="2">
    <source>
        <dbReference type="ARBA" id="ARBA00022679"/>
    </source>
</evidence>
<dbReference type="GO" id="GO:0005576">
    <property type="term" value="C:extracellular region"/>
    <property type="evidence" value="ECO:0007669"/>
    <property type="project" value="TreeGrafter"/>
</dbReference>
<proteinExistence type="predicted"/>
<evidence type="ECO:0000256" key="6">
    <source>
        <dbReference type="PROSITE-ProRule" id="PRU01373"/>
    </source>
</evidence>
<keyword evidence="2" id="KW-0808">Transferase</keyword>
<keyword evidence="3 6" id="KW-0133">Cell shape</keyword>
<feature type="active site" description="Nucleophile" evidence="6">
    <location>
        <position position="236"/>
    </location>
</feature>
<dbReference type="GO" id="GO:0018104">
    <property type="term" value="P:peptidoglycan-protein cross-linking"/>
    <property type="evidence" value="ECO:0007669"/>
    <property type="project" value="TreeGrafter"/>
</dbReference>
<dbReference type="GO" id="GO:0016740">
    <property type="term" value="F:transferase activity"/>
    <property type="evidence" value="ECO:0007669"/>
    <property type="project" value="UniProtKB-KW"/>
</dbReference>
<dbReference type="EMBL" id="MHSR01000016">
    <property type="protein sequence ID" value="OHA46393.1"/>
    <property type="molecule type" value="Genomic_DNA"/>
</dbReference>
<evidence type="ECO:0000313" key="8">
    <source>
        <dbReference type="EMBL" id="OHA46393.1"/>
    </source>
</evidence>
<dbReference type="Proteomes" id="UP000178869">
    <property type="component" value="Unassembled WGS sequence"/>
</dbReference>
<dbReference type="PANTHER" id="PTHR30582:SF2">
    <property type="entry name" value="L,D-TRANSPEPTIDASE YCIB-RELATED"/>
    <property type="match status" value="1"/>
</dbReference>